<gene>
    <name evidence="1" type="ORF">METZ01_LOCUS292973</name>
</gene>
<organism evidence="1">
    <name type="scientific">marine metagenome</name>
    <dbReference type="NCBI Taxonomy" id="408172"/>
    <lineage>
        <taxon>unclassified sequences</taxon>
        <taxon>metagenomes</taxon>
        <taxon>ecological metagenomes</taxon>
    </lineage>
</organism>
<accession>A0A382LTR5</accession>
<feature type="non-terminal residue" evidence="1">
    <location>
        <position position="28"/>
    </location>
</feature>
<name>A0A382LTR5_9ZZZZ</name>
<dbReference type="AlphaFoldDB" id="A0A382LTR5"/>
<proteinExistence type="predicted"/>
<feature type="non-terminal residue" evidence="1">
    <location>
        <position position="1"/>
    </location>
</feature>
<dbReference type="EMBL" id="UINC01089215">
    <property type="protein sequence ID" value="SVC40119.1"/>
    <property type="molecule type" value="Genomic_DNA"/>
</dbReference>
<evidence type="ECO:0000313" key="1">
    <source>
        <dbReference type="EMBL" id="SVC40119.1"/>
    </source>
</evidence>
<protein>
    <submittedName>
        <fullName evidence="1">Uncharacterized protein</fullName>
    </submittedName>
</protein>
<sequence length="28" mass="3464">IEWRTIRCGRTMNLNLYLCLNWKILLNL</sequence>
<reference evidence="1" key="1">
    <citation type="submission" date="2018-05" db="EMBL/GenBank/DDBJ databases">
        <authorList>
            <person name="Lanie J.A."/>
            <person name="Ng W.-L."/>
            <person name="Kazmierczak K.M."/>
            <person name="Andrzejewski T.M."/>
            <person name="Davidsen T.M."/>
            <person name="Wayne K.J."/>
            <person name="Tettelin H."/>
            <person name="Glass J.I."/>
            <person name="Rusch D."/>
            <person name="Podicherti R."/>
            <person name="Tsui H.-C.T."/>
            <person name="Winkler M.E."/>
        </authorList>
    </citation>
    <scope>NUCLEOTIDE SEQUENCE</scope>
</reference>